<evidence type="ECO:0008006" key="4">
    <source>
        <dbReference type="Google" id="ProtNLM"/>
    </source>
</evidence>
<accession>A0A498CN54</accession>
<organism evidence="2 3">
    <name type="scientific">Stenotrophomonas rhizophila</name>
    <dbReference type="NCBI Taxonomy" id="216778"/>
    <lineage>
        <taxon>Bacteria</taxon>
        <taxon>Pseudomonadati</taxon>
        <taxon>Pseudomonadota</taxon>
        <taxon>Gammaproteobacteria</taxon>
        <taxon>Lysobacterales</taxon>
        <taxon>Lysobacteraceae</taxon>
        <taxon>Stenotrophomonas</taxon>
    </lineage>
</organism>
<evidence type="ECO:0000256" key="1">
    <source>
        <dbReference type="SAM" id="SignalP"/>
    </source>
</evidence>
<feature type="signal peptide" evidence="1">
    <location>
        <begin position="1"/>
        <end position="19"/>
    </location>
</feature>
<feature type="chain" id="PRO_5019786768" description="DUF4124 domain-containing protein" evidence="1">
    <location>
        <begin position="20"/>
        <end position="66"/>
    </location>
</feature>
<dbReference type="AlphaFoldDB" id="A0A498CN54"/>
<proteinExistence type="predicted"/>
<evidence type="ECO:0000313" key="3">
    <source>
        <dbReference type="Proteomes" id="UP000274786"/>
    </source>
</evidence>
<protein>
    <recommendedName>
        <fullName evidence="4">DUF4124 domain-containing protein</fullName>
    </recommendedName>
</protein>
<name>A0A498CN54_9GAMM</name>
<dbReference type="RefSeq" id="WP_147433896.1">
    <property type="nucleotide sequence ID" value="NZ_RCDC01000005.1"/>
</dbReference>
<evidence type="ECO:0000313" key="2">
    <source>
        <dbReference type="EMBL" id="RLK53201.1"/>
    </source>
</evidence>
<dbReference type="OrthoDB" id="9816400at2"/>
<dbReference type="EMBL" id="RCDC01000005">
    <property type="protein sequence ID" value="RLK53201.1"/>
    <property type="molecule type" value="Genomic_DNA"/>
</dbReference>
<sequence>MLKKLLKTFAMMGIALAMAAPHAQTTVRYLHTDALGMVVTKTDANGNVCRADYVRAVRGDGGRRGG</sequence>
<reference evidence="2 3" key="1">
    <citation type="submission" date="2018-10" db="EMBL/GenBank/DDBJ databases">
        <title>Comparative analysis of microorganisms from saline springs in Andes Mountain Range, Colombia.</title>
        <authorList>
            <person name="Rubin E."/>
        </authorList>
    </citation>
    <scope>NUCLEOTIDE SEQUENCE [LARGE SCALE GENOMIC DNA]</scope>
    <source>
        <strain evidence="2 3">USBA GBX 843</strain>
    </source>
</reference>
<comment type="caution">
    <text evidence="2">The sequence shown here is derived from an EMBL/GenBank/DDBJ whole genome shotgun (WGS) entry which is preliminary data.</text>
</comment>
<dbReference type="Proteomes" id="UP000274786">
    <property type="component" value="Unassembled WGS sequence"/>
</dbReference>
<gene>
    <name evidence="2" type="ORF">BCL79_2495</name>
</gene>
<keyword evidence="1" id="KW-0732">Signal</keyword>